<keyword evidence="1" id="KW-1133">Transmembrane helix</keyword>
<feature type="transmembrane region" description="Helical" evidence="1">
    <location>
        <begin position="82"/>
        <end position="104"/>
    </location>
</feature>
<accession>A0A7C4R570</accession>
<keyword evidence="1" id="KW-0812">Transmembrane</keyword>
<dbReference type="EMBL" id="DSYQ01000013">
    <property type="protein sequence ID" value="HGT71198.1"/>
    <property type="molecule type" value="Genomic_DNA"/>
</dbReference>
<organism evidence="2">
    <name type="scientific">candidate division CPR3 bacterium</name>
    <dbReference type="NCBI Taxonomy" id="2268181"/>
    <lineage>
        <taxon>Bacteria</taxon>
        <taxon>Bacteria division CPR3</taxon>
    </lineage>
</organism>
<evidence type="ECO:0000256" key="1">
    <source>
        <dbReference type="SAM" id="Phobius"/>
    </source>
</evidence>
<gene>
    <name evidence="2" type="ORF">ENT43_02985</name>
</gene>
<name>A0A7C4R570_UNCC3</name>
<feature type="transmembrane region" description="Helical" evidence="1">
    <location>
        <begin position="53"/>
        <end position="76"/>
    </location>
</feature>
<dbReference type="AlphaFoldDB" id="A0A7C4R570"/>
<feature type="transmembrane region" description="Helical" evidence="1">
    <location>
        <begin position="142"/>
        <end position="161"/>
    </location>
</feature>
<keyword evidence="1" id="KW-0472">Membrane</keyword>
<reference evidence="2" key="1">
    <citation type="journal article" date="2020" name="mSystems">
        <title>Genome- and Community-Level Interaction Insights into Carbon Utilization and Element Cycling Functions of Hydrothermarchaeota in Hydrothermal Sediment.</title>
        <authorList>
            <person name="Zhou Z."/>
            <person name="Liu Y."/>
            <person name="Xu W."/>
            <person name="Pan J."/>
            <person name="Luo Z.H."/>
            <person name="Li M."/>
        </authorList>
    </citation>
    <scope>NUCLEOTIDE SEQUENCE [LARGE SCALE GENOMIC DNA]</scope>
    <source>
        <strain evidence="2">SpSt-579</strain>
    </source>
</reference>
<feature type="transmembrane region" description="Helical" evidence="1">
    <location>
        <begin position="6"/>
        <end position="32"/>
    </location>
</feature>
<evidence type="ECO:0000313" key="2">
    <source>
        <dbReference type="EMBL" id="HGT71198.1"/>
    </source>
</evidence>
<sequence>MLGSTHFIAGAAIGKLSGNPVLAIVLGFLFHFIQDLVPHFDYGYFFKKTVRSFAVAISDPFVGLIVWVLIGLLVGFDQQQWINSFLGGAACIAPDVFSVFIKLFKIEKLKKLNIFHARVHWFIKEEYDVFEWKKGYISKKGIILGLIYQIPFIVVSLWFLIK</sequence>
<comment type="caution">
    <text evidence="2">The sequence shown here is derived from an EMBL/GenBank/DDBJ whole genome shotgun (WGS) entry which is preliminary data.</text>
</comment>
<protein>
    <submittedName>
        <fullName evidence="2">Uncharacterized protein</fullName>
    </submittedName>
</protein>
<proteinExistence type="predicted"/>